<sequence length="300" mass="32795">MSVLWMVVGLVVFGVVLDRLLGLAEARGWVGSRGKFGSGGAAGLFGELQALFAPSSQHTQQEIRSRETRGQQLDSAADPLGVDLDNGIVRLRGETREHPQREAGHTARGRADRTVQDIATFTHSAAETSVTPSSFTGVIFDAEQRAHMDAFVEVVATDPARARASLSDILDNTDPDWWNSAEQVVQEALRLDGLLYFDWRDNAQEIADYLEDLPGFPEAMGWDWYDWSRLANWDPDDRHGFLRQLGDRAADHGVAVIGVLVDGDGLTLGFVPSDRLGRFTTAAQAAGIRTFVYRTGSPVA</sequence>
<organism evidence="3 4">
    <name type="scientific">Nocardia bhagyanarayanae</name>
    <dbReference type="NCBI Taxonomy" id="1215925"/>
    <lineage>
        <taxon>Bacteria</taxon>
        <taxon>Bacillati</taxon>
        <taxon>Actinomycetota</taxon>
        <taxon>Actinomycetes</taxon>
        <taxon>Mycobacteriales</taxon>
        <taxon>Nocardiaceae</taxon>
        <taxon>Nocardia</taxon>
    </lineage>
</organism>
<accession>A0A543EY00</accession>
<proteinExistence type="predicted"/>
<keyword evidence="4" id="KW-1185">Reference proteome</keyword>
<name>A0A543EY00_9NOCA</name>
<evidence type="ECO:0000313" key="3">
    <source>
        <dbReference type="EMBL" id="TQM26442.1"/>
    </source>
</evidence>
<dbReference type="Pfam" id="PF19690">
    <property type="entry name" value="DUF6191"/>
    <property type="match status" value="1"/>
</dbReference>
<gene>
    <name evidence="3" type="ORF">FB390_6635</name>
</gene>
<feature type="domain" description="DUF6630" evidence="2">
    <location>
        <begin position="171"/>
        <end position="290"/>
    </location>
</feature>
<feature type="region of interest" description="Disordered" evidence="1">
    <location>
        <begin position="91"/>
        <end position="112"/>
    </location>
</feature>
<evidence type="ECO:0000256" key="1">
    <source>
        <dbReference type="SAM" id="MobiDB-lite"/>
    </source>
</evidence>
<dbReference type="AlphaFoldDB" id="A0A543EY00"/>
<reference evidence="3 4" key="1">
    <citation type="submission" date="2019-06" db="EMBL/GenBank/DDBJ databases">
        <title>Sequencing the genomes of 1000 actinobacteria strains.</title>
        <authorList>
            <person name="Klenk H.-P."/>
        </authorList>
    </citation>
    <scope>NUCLEOTIDE SEQUENCE [LARGE SCALE GENOMIC DNA]</scope>
    <source>
        <strain evidence="3 4">DSM 103495</strain>
    </source>
</reference>
<dbReference type="InterPro" id="IPR046582">
    <property type="entry name" value="DUF6630"/>
</dbReference>
<dbReference type="EMBL" id="VFPG01000002">
    <property type="protein sequence ID" value="TQM26442.1"/>
    <property type="molecule type" value="Genomic_DNA"/>
</dbReference>
<dbReference type="InterPro" id="IPR045684">
    <property type="entry name" value="DUF6191"/>
</dbReference>
<dbReference type="Proteomes" id="UP000316331">
    <property type="component" value="Unassembled WGS sequence"/>
</dbReference>
<dbReference type="RefSeq" id="WP_141812981.1">
    <property type="nucleotide sequence ID" value="NZ_VFPG01000002.1"/>
</dbReference>
<evidence type="ECO:0000259" key="2">
    <source>
        <dbReference type="Pfam" id="PF20335"/>
    </source>
</evidence>
<comment type="caution">
    <text evidence="3">The sequence shown here is derived from an EMBL/GenBank/DDBJ whole genome shotgun (WGS) entry which is preliminary data.</text>
</comment>
<protein>
    <recommendedName>
        <fullName evidence="2">DUF6630 domain-containing protein</fullName>
    </recommendedName>
</protein>
<evidence type="ECO:0000313" key="4">
    <source>
        <dbReference type="Proteomes" id="UP000316331"/>
    </source>
</evidence>
<dbReference type="Pfam" id="PF20335">
    <property type="entry name" value="DUF6630"/>
    <property type="match status" value="1"/>
</dbReference>
<dbReference type="OrthoDB" id="4525166at2"/>